<dbReference type="AlphaFoldDB" id="A0A9N9AQC9"/>
<reference evidence="2" key="1">
    <citation type="submission" date="2021-06" db="EMBL/GenBank/DDBJ databases">
        <authorList>
            <person name="Kallberg Y."/>
            <person name="Tangrot J."/>
            <person name="Rosling A."/>
        </authorList>
    </citation>
    <scope>NUCLEOTIDE SEQUENCE</scope>
    <source>
        <strain evidence="2">IN212</strain>
    </source>
</reference>
<dbReference type="GO" id="GO:0004672">
    <property type="term" value="F:protein kinase activity"/>
    <property type="evidence" value="ECO:0007669"/>
    <property type="project" value="InterPro"/>
</dbReference>
<organism evidence="2 3">
    <name type="scientific">Racocetra fulgida</name>
    <dbReference type="NCBI Taxonomy" id="60492"/>
    <lineage>
        <taxon>Eukaryota</taxon>
        <taxon>Fungi</taxon>
        <taxon>Fungi incertae sedis</taxon>
        <taxon>Mucoromycota</taxon>
        <taxon>Glomeromycotina</taxon>
        <taxon>Glomeromycetes</taxon>
        <taxon>Diversisporales</taxon>
        <taxon>Gigasporaceae</taxon>
        <taxon>Racocetra</taxon>
    </lineage>
</organism>
<dbReference type="Pfam" id="PF07714">
    <property type="entry name" value="PK_Tyr_Ser-Thr"/>
    <property type="match status" value="1"/>
</dbReference>
<dbReference type="PANTHER" id="PTHR23257">
    <property type="entry name" value="SERINE-THREONINE PROTEIN KINASE"/>
    <property type="match status" value="1"/>
</dbReference>
<evidence type="ECO:0000259" key="1">
    <source>
        <dbReference type="PROSITE" id="PS50011"/>
    </source>
</evidence>
<dbReference type="InterPro" id="IPR000719">
    <property type="entry name" value="Prot_kinase_dom"/>
</dbReference>
<dbReference type="GO" id="GO:0007165">
    <property type="term" value="P:signal transduction"/>
    <property type="evidence" value="ECO:0007669"/>
    <property type="project" value="TreeGrafter"/>
</dbReference>
<dbReference type="InterPro" id="IPR001245">
    <property type="entry name" value="Ser-Thr/Tyr_kinase_cat_dom"/>
</dbReference>
<dbReference type="InterPro" id="IPR011009">
    <property type="entry name" value="Kinase-like_dom_sf"/>
</dbReference>
<dbReference type="PROSITE" id="PS50011">
    <property type="entry name" value="PROTEIN_KINASE_DOM"/>
    <property type="match status" value="1"/>
</dbReference>
<accession>A0A9N9AQC9</accession>
<dbReference type="InterPro" id="IPR050167">
    <property type="entry name" value="Ser_Thr_protein_kinase"/>
</dbReference>
<dbReference type="Proteomes" id="UP000789396">
    <property type="component" value="Unassembled WGS sequence"/>
</dbReference>
<sequence length="359" mass="41940">MLQMVDITIIKVNLQNSAAPYERETWVNNIEQRFEAYNNLESLDKQKFQTHPIPSEKRNHRQLPKIITDPTKLAIISDYNRINHYVSNKNNNYDNNYSLFNRDNIEIEKLMEIKKSIVKQEVTPMQVPPGICPNCNGPIDEKYYEQNSKSLTWQKRLDILHSITAGLTRIHINNLVHQNLHSGNVLIHSSTVLLSDLGFYKLQNDVEEGLYCVLPFTAPETLRNKVFTKESNIYSFGMIMWELAYCKKPFSDRAHNLDLAIDICEGFHPASRYRIPECYFDIMNQCLSLDPFMRPTAEQLYKTFGKWLCMLLSAPNSYIAEQFQGTEEGPPLFNNKFEVHPEAMYNSRYYNFKELESLL</sequence>
<evidence type="ECO:0000313" key="2">
    <source>
        <dbReference type="EMBL" id="CAG8536394.1"/>
    </source>
</evidence>
<dbReference type="GO" id="GO:0005524">
    <property type="term" value="F:ATP binding"/>
    <property type="evidence" value="ECO:0007669"/>
    <property type="project" value="InterPro"/>
</dbReference>
<protein>
    <submittedName>
        <fullName evidence="2">11480_t:CDS:1</fullName>
    </submittedName>
</protein>
<proteinExistence type="predicted"/>
<comment type="caution">
    <text evidence="2">The sequence shown here is derived from an EMBL/GenBank/DDBJ whole genome shotgun (WGS) entry which is preliminary data.</text>
</comment>
<evidence type="ECO:0000313" key="3">
    <source>
        <dbReference type="Proteomes" id="UP000789396"/>
    </source>
</evidence>
<dbReference type="GO" id="GO:0005737">
    <property type="term" value="C:cytoplasm"/>
    <property type="evidence" value="ECO:0007669"/>
    <property type="project" value="TreeGrafter"/>
</dbReference>
<dbReference type="Gene3D" id="1.10.510.10">
    <property type="entry name" value="Transferase(Phosphotransferase) domain 1"/>
    <property type="match status" value="1"/>
</dbReference>
<feature type="domain" description="Protein kinase" evidence="1">
    <location>
        <begin position="1"/>
        <end position="308"/>
    </location>
</feature>
<dbReference type="EMBL" id="CAJVPZ010003812">
    <property type="protein sequence ID" value="CAG8536394.1"/>
    <property type="molecule type" value="Genomic_DNA"/>
</dbReference>
<gene>
    <name evidence="2" type="ORF">RFULGI_LOCUS4024</name>
</gene>
<dbReference type="OrthoDB" id="195446at2759"/>
<keyword evidence="3" id="KW-1185">Reference proteome</keyword>
<dbReference type="SUPFAM" id="SSF56112">
    <property type="entry name" value="Protein kinase-like (PK-like)"/>
    <property type="match status" value="1"/>
</dbReference>
<name>A0A9N9AQC9_9GLOM</name>